<feature type="region of interest" description="Disordered" evidence="1">
    <location>
        <begin position="177"/>
        <end position="196"/>
    </location>
</feature>
<keyword evidence="3" id="KW-1185">Reference proteome</keyword>
<proteinExistence type="predicted"/>
<dbReference type="RefSeq" id="WP_204199237.1">
    <property type="nucleotide sequence ID" value="NZ_JAFEMC010000003.1"/>
</dbReference>
<dbReference type="EMBL" id="JAFEMC010000003">
    <property type="protein sequence ID" value="MBM6577139.1"/>
    <property type="molecule type" value="Genomic_DNA"/>
</dbReference>
<dbReference type="Proteomes" id="UP000763641">
    <property type="component" value="Unassembled WGS sequence"/>
</dbReference>
<accession>A0ABS2DAV3</accession>
<protein>
    <submittedName>
        <fullName evidence="2">Uncharacterized protein</fullName>
    </submittedName>
</protein>
<evidence type="ECO:0000313" key="2">
    <source>
        <dbReference type="EMBL" id="MBM6577139.1"/>
    </source>
</evidence>
<gene>
    <name evidence="2" type="ORF">ILT43_12220</name>
</gene>
<organism evidence="2 3">
    <name type="scientific">Sphingomonas longa</name>
    <dbReference type="NCBI Taxonomy" id="2778730"/>
    <lineage>
        <taxon>Bacteria</taxon>
        <taxon>Pseudomonadati</taxon>
        <taxon>Pseudomonadota</taxon>
        <taxon>Alphaproteobacteria</taxon>
        <taxon>Sphingomonadales</taxon>
        <taxon>Sphingomonadaceae</taxon>
        <taxon>Sphingomonas</taxon>
    </lineage>
</organism>
<reference evidence="2 3" key="1">
    <citation type="submission" date="2020-12" db="EMBL/GenBank/DDBJ databases">
        <title>Sphingomonas sp.</title>
        <authorList>
            <person name="Kim M.K."/>
        </authorList>
    </citation>
    <scope>NUCLEOTIDE SEQUENCE [LARGE SCALE GENOMIC DNA]</scope>
    <source>
        <strain evidence="2 3">BT552</strain>
    </source>
</reference>
<evidence type="ECO:0000313" key="3">
    <source>
        <dbReference type="Proteomes" id="UP000763641"/>
    </source>
</evidence>
<evidence type="ECO:0000256" key="1">
    <source>
        <dbReference type="SAM" id="MobiDB-lite"/>
    </source>
</evidence>
<name>A0ABS2DAV3_9SPHN</name>
<sequence length="196" mass="21500">MALKDLFGKFFDNTLAETFSSKPHDPTKARQPLLRGIDVAKRQFEAGQVKGPNRWWSSRNKVVAFTPKLEGRPFLINGVGTNHMPEERFVEFLNEMRSHVDAGDFDAVIASHGKGNTDVHIGKARGTGSRGPQASKLDARADGLPHRVPIEGDHATTPPHESYVANKAGSYWRSPEQVIADSAKSQKRKASMTGVA</sequence>
<comment type="caution">
    <text evidence="2">The sequence shown here is derived from an EMBL/GenBank/DDBJ whole genome shotgun (WGS) entry which is preliminary data.</text>
</comment>